<evidence type="ECO:0000313" key="2">
    <source>
        <dbReference type="EMBL" id="KAF2823266.1"/>
    </source>
</evidence>
<dbReference type="Proteomes" id="UP000799424">
    <property type="component" value="Unassembled WGS sequence"/>
</dbReference>
<keyword evidence="3" id="KW-1185">Reference proteome</keyword>
<accession>A0A6A6ZR36</accession>
<evidence type="ECO:0000256" key="1">
    <source>
        <dbReference type="SAM" id="MobiDB-lite"/>
    </source>
</evidence>
<name>A0A6A6ZR36_9PLEO</name>
<evidence type="ECO:0000313" key="3">
    <source>
        <dbReference type="Proteomes" id="UP000799424"/>
    </source>
</evidence>
<dbReference type="EMBL" id="MU006232">
    <property type="protein sequence ID" value="KAF2823266.1"/>
    <property type="molecule type" value="Genomic_DNA"/>
</dbReference>
<proteinExistence type="predicted"/>
<organism evidence="2 3">
    <name type="scientific">Ophiobolus disseminans</name>
    <dbReference type="NCBI Taxonomy" id="1469910"/>
    <lineage>
        <taxon>Eukaryota</taxon>
        <taxon>Fungi</taxon>
        <taxon>Dikarya</taxon>
        <taxon>Ascomycota</taxon>
        <taxon>Pezizomycotina</taxon>
        <taxon>Dothideomycetes</taxon>
        <taxon>Pleosporomycetidae</taxon>
        <taxon>Pleosporales</taxon>
        <taxon>Pleosporineae</taxon>
        <taxon>Phaeosphaeriaceae</taxon>
        <taxon>Ophiobolus</taxon>
    </lineage>
</organism>
<reference evidence="2" key="1">
    <citation type="journal article" date="2020" name="Stud. Mycol.">
        <title>101 Dothideomycetes genomes: a test case for predicting lifestyles and emergence of pathogens.</title>
        <authorList>
            <person name="Haridas S."/>
            <person name="Albert R."/>
            <person name="Binder M."/>
            <person name="Bloem J."/>
            <person name="Labutti K."/>
            <person name="Salamov A."/>
            <person name="Andreopoulos B."/>
            <person name="Baker S."/>
            <person name="Barry K."/>
            <person name="Bills G."/>
            <person name="Bluhm B."/>
            <person name="Cannon C."/>
            <person name="Castanera R."/>
            <person name="Culley D."/>
            <person name="Daum C."/>
            <person name="Ezra D."/>
            <person name="Gonzalez J."/>
            <person name="Henrissat B."/>
            <person name="Kuo A."/>
            <person name="Liang C."/>
            <person name="Lipzen A."/>
            <person name="Lutzoni F."/>
            <person name="Magnuson J."/>
            <person name="Mondo S."/>
            <person name="Nolan M."/>
            <person name="Ohm R."/>
            <person name="Pangilinan J."/>
            <person name="Park H.-J."/>
            <person name="Ramirez L."/>
            <person name="Alfaro M."/>
            <person name="Sun H."/>
            <person name="Tritt A."/>
            <person name="Yoshinaga Y."/>
            <person name="Zwiers L.-H."/>
            <person name="Turgeon B."/>
            <person name="Goodwin S."/>
            <person name="Spatafora J."/>
            <person name="Crous P."/>
            <person name="Grigoriev I."/>
        </authorList>
    </citation>
    <scope>NUCLEOTIDE SEQUENCE</scope>
    <source>
        <strain evidence="2">CBS 113818</strain>
    </source>
</reference>
<feature type="region of interest" description="Disordered" evidence="1">
    <location>
        <begin position="1"/>
        <end position="28"/>
    </location>
</feature>
<sequence length="133" mass="14809">MLVRDRRPSTRPALRLKSSRRTGPSGMFSNLQSRTLRRVLPGSVSSFNMPSLSPLCHVRFQSNSLYLFLCAHQSLCLCVVLGRHGCSLACSQQSAAAVWSSRPLRTSPVILPLTLHFTLAHDKPQEECIRMSC</sequence>
<dbReference type="AlphaFoldDB" id="A0A6A6ZR36"/>
<protein>
    <submittedName>
        <fullName evidence="2">Uncharacterized protein</fullName>
    </submittedName>
</protein>
<gene>
    <name evidence="2" type="ORF">CC86DRAFT_65323</name>
</gene>